<comment type="caution">
    <text evidence="1">The sequence shown here is derived from an EMBL/GenBank/DDBJ whole genome shotgun (WGS) entry which is preliminary data.</text>
</comment>
<evidence type="ECO:0000313" key="1">
    <source>
        <dbReference type="EMBL" id="KKN01490.1"/>
    </source>
</evidence>
<sequence>MKTAIGEKSFCTSCEKGLLFVVEAIISGTNLKKLRLCSVCRKILEETVKEAFATEP</sequence>
<gene>
    <name evidence="1" type="ORF">LCGC14_1127190</name>
</gene>
<accession>A0A0F9M286</accession>
<reference evidence="1" key="1">
    <citation type="journal article" date="2015" name="Nature">
        <title>Complex archaea that bridge the gap between prokaryotes and eukaryotes.</title>
        <authorList>
            <person name="Spang A."/>
            <person name="Saw J.H."/>
            <person name="Jorgensen S.L."/>
            <person name="Zaremba-Niedzwiedzka K."/>
            <person name="Martijn J."/>
            <person name="Lind A.E."/>
            <person name="van Eijk R."/>
            <person name="Schleper C."/>
            <person name="Guy L."/>
            <person name="Ettema T.J."/>
        </authorList>
    </citation>
    <scope>NUCLEOTIDE SEQUENCE</scope>
</reference>
<proteinExistence type="predicted"/>
<dbReference type="EMBL" id="LAZR01005255">
    <property type="protein sequence ID" value="KKN01490.1"/>
    <property type="molecule type" value="Genomic_DNA"/>
</dbReference>
<name>A0A0F9M286_9ZZZZ</name>
<dbReference type="AlphaFoldDB" id="A0A0F9M286"/>
<protein>
    <submittedName>
        <fullName evidence="1">Uncharacterized protein</fullName>
    </submittedName>
</protein>
<organism evidence="1">
    <name type="scientific">marine sediment metagenome</name>
    <dbReference type="NCBI Taxonomy" id="412755"/>
    <lineage>
        <taxon>unclassified sequences</taxon>
        <taxon>metagenomes</taxon>
        <taxon>ecological metagenomes</taxon>
    </lineage>
</organism>